<dbReference type="EMBL" id="AUPL01000378">
    <property type="protein sequence ID" value="ESL11863.1"/>
    <property type="molecule type" value="Genomic_DNA"/>
</dbReference>
<dbReference type="Proteomes" id="UP000031737">
    <property type="component" value="Unassembled WGS sequence"/>
</dbReference>
<name>A0A061J8V4_TRYRA</name>
<dbReference type="GO" id="GO:0045271">
    <property type="term" value="C:respiratory chain complex I"/>
    <property type="evidence" value="ECO:0007669"/>
    <property type="project" value="UniProtKB-UniRule"/>
</dbReference>
<evidence type="ECO:0000256" key="6">
    <source>
        <dbReference type="ARBA" id="ARBA00022792"/>
    </source>
</evidence>
<dbReference type="AlphaFoldDB" id="A0A061J8V4"/>
<comment type="subcellular location">
    <subcellularLocation>
        <location evidence="1 11">Mitochondrion inner membrane</location>
        <topology evidence="1 11">Single-pass membrane protein</topology>
        <orientation evidence="1 11">Matrix side</orientation>
    </subcellularLocation>
</comment>
<sequence>MLRQTTPRLVRDPVPTDTKAFYSWFSGQAYRQERVIPGGYPAVRVYPVYGKRWFTGRTVMAMIAGFSLFGAWFRPEKERYNVEMMIEWSERQAAHLPYQKAEVNLRCLITSYKRHRYEQENLIDKGFVGLTSEFRKFFYHDDVWRPPLHDVLMHPYAKFGGPLFSYNWTIGYF</sequence>
<keyword evidence="7 11" id="KW-0249">Electron transport</keyword>
<evidence type="ECO:0000256" key="1">
    <source>
        <dbReference type="ARBA" id="ARBA00004298"/>
    </source>
</evidence>
<evidence type="ECO:0000313" key="13">
    <source>
        <dbReference type="Proteomes" id="UP000031737"/>
    </source>
</evidence>
<proteinExistence type="inferred from homology"/>
<keyword evidence="10 11" id="KW-0472">Membrane</keyword>
<dbReference type="PANTHER" id="PTHR12966">
    <property type="entry name" value="NADH DEHYDROGENASE UBIQUINONE 1 ALPHA SUBCOMPLEX SUBUNIT 13"/>
    <property type="match status" value="1"/>
</dbReference>
<comment type="similarity">
    <text evidence="2 11">Belongs to the complex I NDUFA13 subunit family.</text>
</comment>
<keyword evidence="8 11" id="KW-1133">Transmembrane helix</keyword>
<evidence type="ECO:0000256" key="3">
    <source>
        <dbReference type="ARBA" id="ARBA00022448"/>
    </source>
</evidence>
<keyword evidence="6 11" id="KW-0999">Mitochondrion inner membrane</keyword>
<evidence type="ECO:0000256" key="2">
    <source>
        <dbReference type="ARBA" id="ARBA00007312"/>
    </source>
</evidence>
<evidence type="ECO:0000256" key="10">
    <source>
        <dbReference type="ARBA" id="ARBA00023136"/>
    </source>
</evidence>
<evidence type="ECO:0000256" key="11">
    <source>
        <dbReference type="RuleBase" id="RU368034"/>
    </source>
</evidence>
<comment type="caution">
    <text evidence="12">The sequence shown here is derived from an EMBL/GenBank/DDBJ whole genome shotgun (WGS) entry which is preliminary data.</text>
</comment>
<keyword evidence="9 11" id="KW-0496">Mitochondrion</keyword>
<gene>
    <name evidence="12" type="ORF">TRSC58_00378</name>
</gene>
<evidence type="ECO:0000256" key="5">
    <source>
        <dbReference type="ARBA" id="ARBA00022692"/>
    </source>
</evidence>
<keyword evidence="4 11" id="KW-0679">Respiratory chain</keyword>
<evidence type="ECO:0000256" key="7">
    <source>
        <dbReference type="ARBA" id="ARBA00022982"/>
    </source>
</evidence>
<dbReference type="InterPro" id="IPR009346">
    <property type="entry name" value="GRIM-19"/>
</dbReference>
<dbReference type="GO" id="GO:0005743">
    <property type="term" value="C:mitochondrial inner membrane"/>
    <property type="evidence" value="ECO:0007669"/>
    <property type="project" value="UniProtKB-SubCell"/>
</dbReference>
<evidence type="ECO:0000313" key="12">
    <source>
        <dbReference type="EMBL" id="ESL11863.1"/>
    </source>
</evidence>
<reference evidence="12 13" key="1">
    <citation type="submission" date="2013-07" db="EMBL/GenBank/DDBJ databases">
        <authorList>
            <person name="Stoco P.H."/>
            <person name="Wagner G."/>
            <person name="Gerber A."/>
            <person name="Zaha A."/>
            <person name="Thompson C."/>
            <person name="Bartholomeu D.C."/>
            <person name="Luckemeyer D.D."/>
            <person name="Bahia D."/>
            <person name="Loreto E."/>
            <person name="Prestes E.B."/>
            <person name="Lima F.M."/>
            <person name="Rodrigues-Luiz G."/>
            <person name="Vallejo G.A."/>
            <person name="Filho J.F."/>
            <person name="Monteiro K.M."/>
            <person name="Tyler K.M."/>
            <person name="de Almeida L.G."/>
            <person name="Ortiz M.F."/>
            <person name="Siervo M.A."/>
            <person name="de Moraes M.H."/>
            <person name="Cunha O.L."/>
            <person name="Mendonca-Neto R."/>
            <person name="Silva R."/>
            <person name="Teixeira S.M."/>
            <person name="Murta S.M."/>
            <person name="Sincero T.C."/>
            <person name="Mendes T.A."/>
            <person name="Urmenyi T.P."/>
            <person name="Silva V.G."/>
            <person name="da Rocha W.D."/>
            <person name="Andersson B."/>
            <person name="Romanha A.J."/>
            <person name="Steindel M."/>
            <person name="de Vasconcelos A.T."/>
            <person name="Grisard E.C."/>
        </authorList>
    </citation>
    <scope>NUCLEOTIDE SEQUENCE [LARGE SCALE GENOMIC DNA]</scope>
    <source>
        <strain evidence="12 13">SC58</strain>
    </source>
</reference>
<evidence type="ECO:0000256" key="4">
    <source>
        <dbReference type="ARBA" id="ARBA00022660"/>
    </source>
</evidence>
<keyword evidence="3 11" id="KW-0813">Transport</keyword>
<evidence type="ECO:0000256" key="9">
    <source>
        <dbReference type="ARBA" id="ARBA00023128"/>
    </source>
</evidence>
<dbReference type="Pfam" id="PF06212">
    <property type="entry name" value="GRIM-19"/>
    <property type="match status" value="1"/>
</dbReference>
<protein>
    <recommendedName>
        <fullName evidence="11">NADH dehydrogenase [ubiquinone] 1 alpha subcomplex subunit 13</fullName>
    </recommendedName>
</protein>
<dbReference type="OrthoDB" id="268415at2759"/>
<feature type="transmembrane region" description="Helical" evidence="11">
    <location>
        <begin position="54"/>
        <end position="73"/>
    </location>
</feature>
<accession>A0A061J8V4</accession>
<dbReference type="PANTHER" id="PTHR12966:SF0">
    <property type="entry name" value="NADH DEHYDROGENASE [UBIQUINONE] 1 ALPHA SUBCOMPLEX SUBUNIT 13"/>
    <property type="match status" value="1"/>
</dbReference>
<organism evidence="12 13">
    <name type="scientific">Trypanosoma rangeli SC58</name>
    <dbReference type="NCBI Taxonomy" id="429131"/>
    <lineage>
        <taxon>Eukaryota</taxon>
        <taxon>Discoba</taxon>
        <taxon>Euglenozoa</taxon>
        <taxon>Kinetoplastea</taxon>
        <taxon>Metakinetoplastina</taxon>
        <taxon>Trypanosomatida</taxon>
        <taxon>Trypanosomatidae</taxon>
        <taxon>Trypanosoma</taxon>
        <taxon>Herpetosoma</taxon>
    </lineage>
</organism>
<keyword evidence="5 11" id="KW-0812">Transmembrane</keyword>
<dbReference type="VEuPathDB" id="TriTrypDB:TRSC58_00378"/>
<comment type="function">
    <text evidence="11">Complex I functions in the transfer of electrons from NADH to the respiratory chain. Accessory subunit of the mitochondrial membrane respiratory chain NADH dehydrogenase (Complex I), that is believed not to be involved in catalysis.</text>
</comment>
<keyword evidence="13" id="KW-1185">Reference proteome</keyword>
<evidence type="ECO:0000256" key="8">
    <source>
        <dbReference type="ARBA" id="ARBA00022989"/>
    </source>
</evidence>